<evidence type="ECO:0000259" key="6">
    <source>
        <dbReference type="PROSITE" id="PS51123"/>
    </source>
</evidence>
<feature type="signal peptide" evidence="5">
    <location>
        <begin position="1"/>
        <end position="20"/>
    </location>
</feature>
<dbReference type="PROSITE" id="PS51257">
    <property type="entry name" value="PROKAR_LIPOPROTEIN"/>
    <property type="match status" value="1"/>
</dbReference>
<proteinExistence type="predicted"/>
<evidence type="ECO:0000256" key="1">
    <source>
        <dbReference type="ARBA" id="ARBA00004442"/>
    </source>
</evidence>
<evidence type="ECO:0000256" key="5">
    <source>
        <dbReference type="SAM" id="SignalP"/>
    </source>
</evidence>
<dbReference type="PANTHER" id="PTHR30329:SF21">
    <property type="entry name" value="LIPOPROTEIN YIAD-RELATED"/>
    <property type="match status" value="1"/>
</dbReference>
<feature type="domain" description="OmpA-like" evidence="6">
    <location>
        <begin position="100"/>
        <end position="217"/>
    </location>
</feature>
<evidence type="ECO:0000313" key="7">
    <source>
        <dbReference type="EMBL" id="AVO38892.1"/>
    </source>
</evidence>
<dbReference type="InterPro" id="IPR006664">
    <property type="entry name" value="OMP_bac"/>
</dbReference>
<dbReference type="PRINTS" id="PR01021">
    <property type="entry name" value="OMPADOMAIN"/>
</dbReference>
<gene>
    <name evidence="7" type="ORF">C6Y53_15080</name>
</gene>
<evidence type="ECO:0000256" key="3">
    <source>
        <dbReference type="ARBA" id="ARBA00023237"/>
    </source>
</evidence>
<reference evidence="8" key="1">
    <citation type="submission" date="2018-03" db="EMBL/GenBank/DDBJ databases">
        <title>Genomic analysis of the strain SH-1 isolated from shrimp intestine.</title>
        <authorList>
            <person name="Kim Y.-S."/>
            <person name="Kim S.-E."/>
            <person name="Kim K.-H."/>
        </authorList>
    </citation>
    <scope>NUCLEOTIDE SEQUENCE [LARGE SCALE GENOMIC DNA]</scope>
    <source>
        <strain evidence="8">SH-1</strain>
    </source>
</reference>
<dbReference type="GO" id="GO:0009279">
    <property type="term" value="C:cell outer membrane"/>
    <property type="evidence" value="ECO:0007669"/>
    <property type="project" value="UniProtKB-SubCell"/>
</dbReference>
<dbReference type="Pfam" id="PF00691">
    <property type="entry name" value="OmpA"/>
    <property type="match status" value="1"/>
</dbReference>
<dbReference type="InterPro" id="IPR006665">
    <property type="entry name" value="OmpA-like"/>
</dbReference>
<dbReference type="SUPFAM" id="SSF103088">
    <property type="entry name" value="OmpA-like"/>
    <property type="match status" value="1"/>
</dbReference>
<keyword evidence="2 4" id="KW-0472">Membrane</keyword>
<dbReference type="EMBL" id="CP027665">
    <property type="protein sequence ID" value="AVO38892.1"/>
    <property type="molecule type" value="Genomic_DNA"/>
</dbReference>
<name>A0A2S0MSP8_9RHOB</name>
<evidence type="ECO:0000256" key="4">
    <source>
        <dbReference type="PROSITE-ProRule" id="PRU00473"/>
    </source>
</evidence>
<keyword evidence="3" id="KW-0998">Cell outer membrane</keyword>
<evidence type="ECO:0000313" key="8">
    <source>
        <dbReference type="Proteomes" id="UP000237655"/>
    </source>
</evidence>
<dbReference type="InterPro" id="IPR050330">
    <property type="entry name" value="Bact_OuterMem_StrucFunc"/>
</dbReference>
<dbReference type="InterPro" id="IPR036737">
    <property type="entry name" value="OmpA-like_sf"/>
</dbReference>
<keyword evidence="5" id="KW-0732">Signal</keyword>
<dbReference type="Proteomes" id="UP000237655">
    <property type="component" value="Chromosome"/>
</dbReference>
<evidence type="ECO:0000256" key="2">
    <source>
        <dbReference type="ARBA" id="ARBA00023136"/>
    </source>
</evidence>
<organism evidence="7 8">
    <name type="scientific">Pukyongiella litopenaei</name>
    <dbReference type="NCBI Taxonomy" id="2605946"/>
    <lineage>
        <taxon>Bacteria</taxon>
        <taxon>Pseudomonadati</taxon>
        <taxon>Pseudomonadota</taxon>
        <taxon>Alphaproteobacteria</taxon>
        <taxon>Rhodobacterales</taxon>
        <taxon>Paracoccaceae</taxon>
        <taxon>Pukyongiella</taxon>
    </lineage>
</organism>
<dbReference type="PANTHER" id="PTHR30329">
    <property type="entry name" value="STATOR ELEMENT OF FLAGELLAR MOTOR COMPLEX"/>
    <property type="match status" value="1"/>
</dbReference>
<dbReference type="RefSeq" id="WP_106473202.1">
    <property type="nucleotide sequence ID" value="NZ_CP027665.1"/>
</dbReference>
<dbReference type="PROSITE" id="PS51123">
    <property type="entry name" value="OMPA_2"/>
    <property type="match status" value="1"/>
</dbReference>
<comment type="subcellular location">
    <subcellularLocation>
        <location evidence="1">Cell outer membrane</location>
    </subcellularLocation>
</comment>
<protein>
    <submittedName>
        <fullName evidence="7">OmpA family protein</fullName>
    </submittedName>
</protein>
<keyword evidence="8" id="KW-1185">Reference proteome</keyword>
<feature type="chain" id="PRO_5015763702" evidence="5">
    <location>
        <begin position="21"/>
        <end position="218"/>
    </location>
</feature>
<dbReference type="Gene3D" id="3.30.1330.60">
    <property type="entry name" value="OmpA-like domain"/>
    <property type="match status" value="1"/>
</dbReference>
<sequence>MTRKLTVALLLGGAVAVAGCTDPALLDPNADHSKAQQGALLGGVLGAGVTAVTGGGGKNIALAAAAGAVAGGLIGNQLDKQAAELRAQLANDGITVTNTGEQLVVSLPQDITFDTDSYTVRPSLRSEVGKVADNLVRYPNSSVQVIGHTDNQGDATYNFGLSQRRAGAVADLLQAGGVGYGRLQTIGRGEEQPVASNLTPEGRAQNRRVEIVVIPNQG</sequence>
<accession>A0A2S0MSP8</accession>
<dbReference type="CDD" id="cd07185">
    <property type="entry name" value="OmpA_C-like"/>
    <property type="match status" value="1"/>
</dbReference>
<dbReference type="AlphaFoldDB" id="A0A2S0MSP8"/>
<dbReference type="KEGG" id="thas:C6Y53_15080"/>